<keyword evidence="2" id="KW-1185">Reference proteome</keyword>
<comment type="caution">
    <text evidence="1">The sequence shown here is derived from an EMBL/GenBank/DDBJ whole genome shotgun (WGS) entry which is preliminary data.</text>
</comment>
<protein>
    <submittedName>
        <fullName evidence="1">Uncharacterized protein</fullName>
    </submittedName>
</protein>
<sequence>MAGEVQGPAAESRSGGTPPRTGQGTAPPQAGTSRHPVQPKPIQLNTGGGPTELSEYEKTQDDPWTQAQKSEAARKAARGGAQGPSRRGGKHRA</sequence>
<dbReference type="Proteomes" id="UP001281147">
    <property type="component" value="Unassembled WGS sequence"/>
</dbReference>
<accession>A0ACC3NL33</accession>
<dbReference type="EMBL" id="JAUTXU010000030">
    <property type="protein sequence ID" value="KAK3718731.1"/>
    <property type="molecule type" value="Genomic_DNA"/>
</dbReference>
<reference evidence="1" key="1">
    <citation type="submission" date="2023-07" db="EMBL/GenBank/DDBJ databases">
        <title>Black Yeasts Isolated from many extreme environments.</title>
        <authorList>
            <person name="Coleine C."/>
            <person name="Stajich J.E."/>
            <person name="Selbmann L."/>
        </authorList>
    </citation>
    <scope>NUCLEOTIDE SEQUENCE</scope>
    <source>
        <strain evidence="1">CCFEE 5714</strain>
    </source>
</reference>
<proteinExistence type="predicted"/>
<organism evidence="1 2">
    <name type="scientific">Vermiconidia calcicola</name>
    <dbReference type="NCBI Taxonomy" id="1690605"/>
    <lineage>
        <taxon>Eukaryota</taxon>
        <taxon>Fungi</taxon>
        <taxon>Dikarya</taxon>
        <taxon>Ascomycota</taxon>
        <taxon>Pezizomycotina</taxon>
        <taxon>Dothideomycetes</taxon>
        <taxon>Dothideomycetidae</taxon>
        <taxon>Mycosphaerellales</taxon>
        <taxon>Extremaceae</taxon>
        <taxon>Vermiconidia</taxon>
    </lineage>
</organism>
<gene>
    <name evidence="1" type="ORF">LTR37_004950</name>
</gene>
<evidence type="ECO:0000313" key="2">
    <source>
        <dbReference type="Proteomes" id="UP001281147"/>
    </source>
</evidence>
<evidence type="ECO:0000313" key="1">
    <source>
        <dbReference type="EMBL" id="KAK3718731.1"/>
    </source>
</evidence>
<name>A0ACC3NL33_9PEZI</name>